<dbReference type="GO" id="GO:0043565">
    <property type="term" value="F:sequence-specific DNA binding"/>
    <property type="evidence" value="ECO:0007669"/>
    <property type="project" value="TreeGrafter"/>
</dbReference>
<proteinExistence type="inferred from homology"/>
<dbReference type="InterPro" id="IPR058163">
    <property type="entry name" value="LysR-type_TF_proteobact-type"/>
</dbReference>
<dbReference type="RefSeq" id="WP_143856435.1">
    <property type="nucleotide sequence ID" value="NZ_CP041730.1"/>
</dbReference>
<reference evidence="7" key="1">
    <citation type="submission" date="2019-07" db="EMBL/GenBank/DDBJ databases">
        <title>Chitinimonas sp. nov., isolated from Ny-Alesund, arctica soil.</title>
        <authorList>
            <person name="Xu Q."/>
            <person name="Peng F."/>
        </authorList>
    </citation>
    <scope>NUCLEOTIDE SEQUENCE [LARGE SCALE GENOMIC DNA]</scope>
    <source>
        <strain evidence="7">R3-44</strain>
    </source>
</reference>
<dbReference type="PROSITE" id="PS50931">
    <property type="entry name" value="HTH_LYSR"/>
    <property type="match status" value="1"/>
</dbReference>
<evidence type="ECO:0000256" key="3">
    <source>
        <dbReference type="ARBA" id="ARBA00023125"/>
    </source>
</evidence>
<keyword evidence="3" id="KW-0238">DNA-binding</keyword>
<accession>A0A516SBI9</accession>
<evidence type="ECO:0000256" key="2">
    <source>
        <dbReference type="ARBA" id="ARBA00023015"/>
    </source>
</evidence>
<dbReference type="GO" id="GO:0006351">
    <property type="term" value="P:DNA-templated transcription"/>
    <property type="evidence" value="ECO:0007669"/>
    <property type="project" value="TreeGrafter"/>
</dbReference>
<evidence type="ECO:0000259" key="5">
    <source>
        <dbReference type="PROSITE" id="PS50931"/>
    </source>
</evidence>
<keyword evidence="4" id="KW-0804">Transcription</keyword>
<dbReference type="EMBL" id="CP041730">
    <property type="protein sequence ID" value="QDQ25510.1"/>
    <property type="molecule type" value="Genomic_DNA"/>
</dbReference>
<dbReference type="Pfam" id="PF00126">
    <property type="entry name" value="HTH_1"/>
    <property type="match status" value="1"/>
</dbReference>
<organism evidence="6 7">
    <name type="scientific">Chitinimonas arctica</name>
    <dbReference type="NCBI Taxonomy" id="2594795"/>
    <lineage>
        <taxon>Bacteria</taxon>
        <taxon>Pseudomonadati</taxon>
        <taxon>Pseudomonadota</taxon>
        <taxon>Betaproteobacteria</taxon>
        <taxon>Neisseriales</taxon>
        <taxon>Chitinibacteraceae</taxon>
        <taxon>Chitinimonas</taxon>
    </lineage>
</organism>
<dbReference type="CDD" id="cd08422">
    <property type="entry name" value="PBP2_CrgA_like"/>
    <property type="match status" value="1"/>
</dbReference>
<dbReference type="InterPro" id="IPR000847">
    <property type="entry name" value="LysR_HTH_N"/>
</dbReference>
<dbReference type="AlphaFoldDB" id="A0A516SBI9"/>
<dbReference type="PANTHER" id="PTHR30537:SF5">
    <property type="entry name" value="HTH-TYPE TRANSCRIPTIONAL ACTIVATOR TTDR-RELATED"/>
    <property type="match status" value="1"/>
</dbReference>
<dbReference type="GO" id="GO:0003700">
    <property type="term" value="F:DNA-binding transcription factor activity"/>
    <property type="evidence" value="ECO:0007669"/>
    <property type="project" value="InterPro"/>
</dbReference>
<dbReference type="FunFam" id="1.10.10.10:FF:000001">
    <property type="entry name" value="LysR family transcriptional regulator"/>
    <property type="match status" value="1"/>
</dbReference>
<dbReference type="Proteomes" id="UP000317550">
    <property type="component" value="Chromosome"/>
</dbReference>
<keyword evidence="2" id="KW-0805">Transcription regulation</keyword>
<evidence type="ECO:0000256" key="4">
    <source>
        <dbReference type="ARBA" id="ARBA00023163"/>
    </source>
</evidence>
<dbReference type="OrthoDB" id="570111at2"/>
<feature type="domain" description="HTH lysR-type" evidence="5">
    <location>
        <begin position="14"/>
        <end position="63"/>
    </location>
</feature>
<evidence type="ECO:0000313" key="7">
    <source>
        <dbReference type="Proteomes" id="UP000317550"/>
    </source>
</evidence>
<dbReference type="KEGG" id="cari:FNU76_03590"/>
<evidence type="ECO:0000313" key="6">
    <source>
        <dbReference type="EMBL" id="QDQ25510.1"/>
    </source>
</evidence>
<name>A0A516SBI9_9NEIS</name>
<sequence>MERFSQRVAGLEEFVRVAEARSFVRAAESLNLSTSGIAKAIRQLEARLGVRLLNRTTRQVSLTDDGATFYARAKQLLSDYADAEAELSAKEALRGLIRIEMPVVYGRLLFLPHLVKFLDRHPALRVDVRMSDHFVDLVAEGADLALRVGTLDSSDLVARPLGHVHLGTYAAPDYLARHGQPSHPDELAGHRLLAYTYPSGRVRKLLYQQAGKPMLIDALDAVALFNNGEAWTDAAMAGLGIAQLPTFHASAGVAAGKLVPILQGWDATDIPIHLVYPSRRYLPARVKALIDFVLNEVSRVE</sequence>
<dbReference type="Gene3D" id="3.40.190.290">
    <property type="match status" value="1"/>
</dbReference>
<dbReference type="SUPFAM" id="SSF46785">
    <property type="entry name" value="Winged helix' DNA-binding domain"/>
    <property type="match status" value="1"/>
</dbReference>
<dbReference type="Pfam" id="PF03466">
    <property type="entry name" value="LysR_substrate"/>
    <property type="match status" value="1"/>
</dbReference>
<gene>
    <name evidence="6" type="ORF">FNU76_03590</name>
</gene>
<dbReference type="PANTHER" id="PTHR30537">
    <property type="entry name" value="HTH-TYPE TRANSCRIPTIONAL REGULATOR"/>
    <property type="match status" value="1"/>
</dbReference>
<protein>
    <submittedName>
        <fullName evidence="6">LysR family transcriptional regulator</fullName>
    </submittedName>
</protein>
<dbReference type="SUPFAM" id="SSF53850">
    <property type="entry name" value="Periplasmic binding protein-like II"/>
    <property type="match status" value="1"/>
</dbReference>
<keyword evidence="7" id="KW-1185">Reference proteome</keyword>
<dbReference type="InterPro" id="IPR005119">
    <property type="entry name" value="LysR_subst-bd"/>
</dbReference>
<dbReference type="Gene3D" id="1.10.10.10">
    <property type="entry name" value="Winged helix-like DNA-binding domain superfamily/Winged helix DNA-binding domain"/>
    <property type="match status" value="1"/>
</dbReference>
<comment type="similarity">
    <text evidence="1">Belongs to the LysR transcriptional regulatory family.</text>
</comment>
<dbReference type="InterPro" id="IPR036390">
    <property type="entry name" value="WH_DNA-bd_sf"/>
</dbReference>
<dbReference type="InterPro" id="IPR036388">
    <property type="entry name" value="WH-like_DNA-bd_sf"/>
</dbReference>
<evidence type="ECO:0000256" key="1">
    <source>
        <dbReference type="ARBA" id="ARBA00009437"/>
    </source>
</evidence>